<feature type="transmembrane region" description="Helical" evidence="2">
    <location>
        <begin position="199"/>
        <end position="223"/>
    </location>
</feature>
<dbReference type="RefSeq" id="WP_010984741.1">
    <property type="nucleotide sequence ID" value="NZ_BAABTN010000009.1"/>
</dbReference>
<evidence type="ECO:0000313" key="6">
    <source>
        <dbReference type="Proteomes" id="UP000302139"/>
    </source>
</evidence>
<protein>
    <submittedName>
        <fullName evidence="3">Uncharacterized protein</fullName>
    </submittedName>
</protein>
<reference evidence="4 5" key="1">
    <citation type="submission" date="2019-04" db="EMBL/GenBank/DDBJ databases">
        <title>Draft genome sequences of Streptomyces avermitilis ATCC 31267.</title>
        <authorList>
            <person name="Komaki H."/>
            <person name="Tamura T."/>
            <person name="Hosoyama A."/>
        </authorList>
    </citation>
    <scope>NUCLEOTIDE SEQUENCE [LARGE SCALE GENOMIC DNA]</scope>
    <source>
        <strain evidence="4 5">ATCC 31267</strain>
    </source>
</reference>
<feature type="transmembrane region" description="Helical" evidence="2">
    <location>
        <begin position="102"/>
        <end position="121"/>
    </location>
</feature>
<evidence type="ECO:0000313" key="4">
    <source>
        <dbReference type="EMBL" id="GDY76639.1"/>
    </source>
</evidence>
<reference evidence="3 6" key="2">
    <citation type="submission" date="2019-04" db="EMBL/GenBank/DDBJ databases">
        <title>Draft genome sequences of Streptomyces avermitilis NBRC 14893.</title>
        <authorList>
            <person name="Komaki H."/>
            <person name="Tamura T."/>
            <person name="Hosoyama A."/>
        </authorList>
    </citation>
    <scope>NUCLEOTIDE SEQUENCE [LARGE SCALE GENOMIC DNA]</scope>
    <source>
        <strain evidence="3 6">NBRC 14893</strain>
    </source>
</reference>
<feature type="transmembrane region" description="Helical" evidence="2">
    <location>
        <begin position="156"/>
        <end position="179"/>
    </location>
</feature>
<accession>A0A4D4LYT7</accession>
<comment type="caution">
    <text evidence="3">The sequence shown here is derived from an EMBL/GenBank/DDBJ whole genome shotgun (WGS) entry which is preliminary data.</text>
</comment>
<feature type="compositionally biased region" description="Basic residues" evidence="1">
    <location>
        <begin position="385"/>
        <end position="395"/>
    </location>
</feature>
<feature type="transmembrane region" description="Helical" evidence="2">
    <location>
        <begin position="127"/>
        <end position="149"/>
    </location>
</feature>
<evidence type="ECO:0000313" key="5">
    <source>
        <dbReference type="Proteomes" id="UP000299211"/>
    </source>
</evidence>
<keyword evidence="2" id="KW-1133">Transmembrane helix</keyword>
<sequence length="395" mass="43112">MQAVLLGSVLLVCLAAPLVGASQRPRLPSRRCTPERSAHAPFAVAFGCWLVPVPMALLLEDGRADLMHSWWAVAMLMASPVVAFALVRMVAPQRLKRRRLLLAARAAALMAAVVAVEMAALDAGVPSLSVVGPLLTVSFAATATVLGVLRVVDHGYFPLVLLRTAAKQALVAGGTWYWMHRTGATLTPDPADSTTTAQVLALLWWSVVALSSGCALVAVARLVRWLRSGPPARPAPPGVAPWPPAVGDVWMAELTHDDNTYKERPVVVLEHTPGFVRVLGITSVDKSDRRRGYLKLHMSEWKGVLTKDGWLNLEIAQVPYCDFLWRRGECPDPVWDALCTKAAVRERPAGRGPTPGFTFRHRLWSAMNAHAGRDSRNVHAGSDNRRRRVWTRAKV</sequence>
<dbReference type="EMBL" id="BJHX01000001">
    <property type="protein sequence ID" value="GDY63229.1"/>
    <property type="molecule type" value="Genomic_DNA"/>
</dbReference>
<keyword evidence="2" id="KW-0812">Transmembrane</keyword>
<keyword evidence="2" id="KW-0472">Membrane</keyword>
<proteinExistence type="predicted"/>
<dbReference type="GeneID" id="41540386"/>
<dbReference type="Proteomes" id="UP000299211">
    <property type="component" value="Unassembled WGS sequence"/>
</dbReference>
<evidence type="ECO:0000313" key="3">
    <source>
        <dbReference type="EMBL" id="GDY63229.1"/>
    </source>
</evidence>
<dbReference type="Proteomes" id="UP000302139">
    <property type="component" value="Unassembled WGS sequence"/>
</dbReference>
<dbReference type="AlphaFoldDB" id="A0A4D4LYT7"/>
<dbReference type="OMA" id="WMAELTH"/>
<feature type="transmembrane region" description="Helical" evidence="2">
    <location>
        <begin position="69"/>
        <end position="90"/>
    </location>
</feature>
<evidence type="ECO:0000256" key="2">
    <source>
        <dbReference type="SAM" id="Phobius"/>
    </source>
</evidence>
<feature type="region of interest" description="Disordered" evidence="1">
    <location>
        <begin position="374"/>
        <end position="395"/>
    </location>
</feature>
<gene>
    <name evidence="3" type="ORF">SAV14893_026220</name>
    <name evidence="4" type="ORF">SAV31267_061240</name>
</gene>
<name>A0A4D4LYT7_STRAX</name>
<dbReference type="EMBL" id="BJHY01000001">
    <property type="protein sequence ID" value="GDY76639.1"/>
    <property type="molecule type" value="Genomic_DNA"/>
</dbReference>
<organism evidence="3 6">
    <name type="scientific">Streptomyces avermitilis</name>
    <dbReference type="NCBI Taxonomy" id="33903"/>
    <lineage>
        <taxon>Bacteria</taxon>
        <taxon>Bacillati</taxon>
        <taxon>Actinomycetota</taxon>
        <taxon>Actinomycetes</taxon>
        <taxon>Kitasatosporales</taxon>
        <taxon>Streptomycetaceae</taxon>
        <taxon>Streptomyces</taxon>
    </lineage>
</organism>
<evidence type="ECO:0000256" key="1">
    <source>
        <dbReference type="SAM" id="MobiDB-lite"/>
    </source>
</evidence>